<feature type="binding site" evidence="9">
    <location>
        <position position="181"/>
    </location>
    <ligand>
        <name>dihydroxyacetone phosphate</name>
        <dbReference type="ChEBI" id="CHEBI:57642"/>
    </ligand>
</feature>
<dbReference type="CDD" id="cd00947">
    <property type="entry name" value="TBP_aldolase_IIB"/>
    <property type="match status" value="1"/>
</dbReference>
<dbReference type="InterPro" id="IPR000771">
    <property type="entry name" value="FBA_II"/>
</dbReference>
<feature type="binding site" evidence="10">
    <location>
        <position position="83"/>
    </location>
    <ligand>
        <name>Zn(2+)</name>
        <dbReference type="ChEBI" id="CHEBI:29105"/>
        <label>1</label>
        <note>catalytic</note>
    </ligand>
</feature>
<dbReference type="UniPathway" id="UPA00704">
    <property type="reaction ID" value="UER00716"/>
</dbReference>
<dbReference type="PANTHER" id="PTHR30304">
    <property type="entry name" value="D-TAGATOSE-1,6-BISPHOSPHATE ALDOLASE"/>
    <property type="match status" value="1"/>
</dbReference>
<dbReference type="EC" id="4.1.2.40" evidence="2"/>
<dbReference type="NCBIfam" id="TIGR00167">
    <property type="entry name" value="cbbA"/>
    <property type="match status" value="1"/>
</dbReference>
<feature type="active site" description="Proton donor" evidence="8">
    <location>
        <position position="82"/>
    </location>
</feature>
<dbReference type="RefSeq" id="WP_091123852.1">
    <property type="nucleotide sequence ID" value="NZ_FMBA01000027.1"/>
</dbReference>
<keyword evidence="3 10" id="KW-0479">Metal-binding</keyword>
<evidence type="ECO:0000313" key="12">
    <source>
        <dbReference type="Proteomes" id="UP000199698"/>
    </source>
</evidence>
<dbReference type="AlphaFoldDB" id="A0A1C4BZW7"/>
<evidence type="ECO:0000256" key="6">
    <source>
        <dbReference type="ARBA" id="ARBA00031246"/>
    </source>
</evidence>
<dbReference type="GO" id="GO:0005829">
    <property type="term" value="C:cytosol"/>
    <property type="evidence" value="ECO:0007669"/>
    <property type="project" value="TreeGrafter"/>
</dbReference>
<dbReference type="OrthoDB" id="9803995at2"/>
<dbReference type="NCBIfam" id="TIGR01858">
    <property type="entry name" value="tag_bisphos_ald"/>
    <property type="match status" value="1"/>
</dbReference>
<accession>A0A1C4BZW7</accession>
<feature type="binding site" evidence="9">
    <location>
        <begin position="209"/>
        <end position="211"/>
    </location>
    <ligand>
        <name>dihydroxyacetone phosphate</name>
        <dbReference type="ChEBI" id="CHEBI:57642"/>
    </ligand>
</feature>
<evidence type="ECO:0000256" key="5">
    <source>
        <dbReference type="ARBA" id="ARBA00023239"/>
    </source>
</evidence>
<evidence type="ECO:0000256" key="10">
    <source>
        <dbReference type="PIRSR" id="PIRSR001359-3"/>
    </source>
</evidence>
<feature type="binding site" evidence="10">
    <location>
        <position position="208"/>
    </location>
    <ligand>
        <name>Zn(2+)</name>
        <dbReference type="ChEBI" id="CHEBI:29105"/>
        <label>1</label>
        <note>catalytic</note>
    </ligand>
</feature>
<keyword evidence="4 10" id="KW-0862">Zinc</keyword>
<feature type="binding site" evidence="10">
    <location>
        <position position="180"/>
    </location>
    <ligand>
        <name>Zn(2+)</name>
        <dbReference type="ChEBI" id="CHEBI:29105"/>
        <label>1</label>
        <note>catalytic</note>
    </ligand>
</feature>
<dbReference type="NCBIfam" id="NF009374">
    <property type="entry name" value="PRK12737.1"/>
    <property type="match status" value="1"/>
</dbReference>
<evidence type="ECO:0000256" key="1">
    <source>
        <dbReference type="ARBA" id="ARBA00005191"/>
    </source>
</evidence>
<evidence type="ECO:0000256" key="3">
    <source>
        <dbReference type="ARBA" id="ARBA00022723"/>
    </source>
</evidence>
<evidence type="ECO:0000256" key="2">
    <source>
        <dbReference type="ARBA" id="ARBA00012905"/>
    </source>
</evidence>
<evidence type="ECO:0000256" key="8">
    <source>
        <dbReference type="PIRSR" id="PIRSR001359-1"/>
    </source>
</evidence>
<dbReference type="PIRSF" id="PIRSF001359">
    <property type="entry name" value="F_bP_aldolase_II"/>
    <property type="match status" value="1"/>
</dbReference>
<dbReference type="Proteomes" id="UP000199698">
    <property type="component" value="Unassembled WGS sequence"/>
</dbReference>
<comment type="pathway">
    <text evidence="1">Carbohydrate metabolism; D-tagatose 6-phosphate degradation; D-glyceraldehyde 3-phosphate and glycerone phosphate from D-tagatose 6-phosphate: step 2/2.</text>
</comment>
<feature type="binding site" evidence="10">
    <location>
        <position position="104"/>
    </location>
    <ligand>
        <name>Zn(2+)</name>
        <dbReference type="ChEBI" id="CHEBI:29105"/>
        <label>2</label>
    </ligand>
</feature>
<dbReference type="GO" id="GO:0005975">
    <property type="term" value="P:carbohydrate metabolic process"/>
    <property type="evidence" value="ECO:0007669"/>
    <property type="project" value="InterPro"/>
</dbReference>
<dbReference type="PANTHER" id="PTHR30304:SF0">
    <property type="entry name" value="D-TAGATOSE-1,6-BISPHOSPHATE ALDOLASE SUBUNIT GATY-RELATED"/>
    <property type="match status" value="1"/>
</dbReference>
<dbReference type="PROSITE" id="PS00806">
    <property type="entry name" value="ALDOLASE_CLASS_II_2"/>
    <property type="match status" value="1"/>
</dbReference>
<dbReference type="InterPro" id="IPR011288">
    <property type="entry name" value="TagBP_ald_KbaY/GatY"/>
</dbReference>
<dbReference type="InterPro" id="IPR050246">
    <property type="entry name" value="Class_II_FBP_aldolase"/>
</dbReference>
<name>A0A1C4BZW7_9GAMM</name>
<sequence length="284" mass="31327">MTIISSNNMLKKAQKEHYAVPAFNIHNLETMQVVVETATQLQSPVILAGTPGTYSYAETENILAIANALSKKHNIPLAVHLDHHEEYNDIINKINAGVRSVMIDGSHFPYEENIAIVKQVVKYAHRYDVSVEAELGRLGGVEDDLIVSDKDALYTNPKQAVDFIEKTGIDSLAIAIGTAHGLYKSEPKLDFDRLSEIRSMVDIPLVLHGASGVPEKDVRECIKRGICKVNVATELKIAFSDALKQYLIEHPDANDPRHYMKPAKAAMKDIVKKIITTCGCAGKL</sequence>
<evidence type="ECO:0000256" key="7">
    <source>
        <dbReference type="ARBA" id="ARBA00032933"/>
    </source>
</evidence>
<dbReference type="Pfam" id="PF01116">
    <property type="entry name" value="F_bP_aldolase"/>
    <property type="match status" value="1"/>
</dbReference>
<keyword evidence="5" id="KW-0456">Lyase</keyword>
<feature type="binding site" evidence="10">
    <location>
        <position position="134"/>
    </location>
    <ligand>
        <name>Zn(2+)</name>
        <dbReference type="ChEBI" id="CHEBI:29105"/>
        <label>2</label>
    </ligand>
</feature>
<comment type="cofactor">
    <cofactor evidence="10">
        <name>Zn(2+)</name>
        <dbReference type="ChEBI" id="CHEBI:29105"/>
    </cofactor>
    <text evidence="10">Binds 2 Zn(2+) ions per subunit. One is catalytic and the other provides a structural contribution.</text>
</comment>
<evidence type="ECO:0000256" key="9">
    <source>
        <dbReference type="PIRSR" id="PIRSR001359-2"/>
    </source>
</evidence>
<dbReference type="GO" id="GO:0009025">
    <property type="term" value="F:tagatose-bisphosphate aldolase activity"/>
    <property type="evidence" value="ECO:0007669"/>
    <property type="project" value="UniProtKB-EC"/>
</dbReference>
<dbReference type="SUPFAM" id="SSF51569">
    <property type="entry name" value="Aldolase"/>
    <property type="match status" value="1"/>
</dbReference>
<feature type="binding site" evidence="9">
    <location>
        <begin position="230"/>
        <end position="233"/>
    </location>
    <ligand>
        <name>dihydroxyacetone phosphate</name>
        <dbReference type="ChEBI" id="CHEBI:57642"/>
    </ligand>
</feature>
<dbReference type="Gene3D" id="3.20.20.70">
    <property type="entry name" value="Aldolase class I"/>
    <property type="match status" value="1"/>
</dbReference>
<dbReference type="GO" id="GO:0008270">
    <property type="term" value="F:zinc ion binding"/>
    <property type="evidence" value="ECO:0007669"/>
    <property type="project" value="InterPro"/>
</dbReference>
<dbReference type="NCBIfam" id="NF006626">
    <property type="entry name" value="PRK09195.1"/>
    <property type="match status" value="1"/>
</dbReference>
<evidence type="ECO:0000256" key="4">
    <source>
        <dbReference type="ARBA" id="ARBA00022833"/>
    </source>
</evidence>
<evidence type="ECO:0000313" key="11">
    <source>
        <dbReference type="EMBL" id="SCC12395.1"/>
    </source>
</evidence>
<dbReference type="STRING" id="1798183.GA0061080_102715"/>
<reference evidence="12" key="1">
    <citation type="submission" date="2016-08" db="EMBL/GenBank/DDBJ databases">
        <authorList>
            <person name="Varghese N."/>
            <person name="Submissions Spin"/>
        </authorList>
    </citation>
    <scope>NUCLEOTIDE SEQUENCE [LARGE SCALE GENOMIC DNA]</scope>
    <source>
        <strain evidence="12">R-53144</strain>
    </source>
</reference>
<dbReference type="EMBL" id="FMBA01000027">
    <property type="protein sequence ID" value="SCC12395.1"/>
    <property type="molecule type" value="Genomic_DNA"/>
</dbReference>
<organism evidence="11 12">
    <name type="scientific">Gilliamella intestini</name>
    <dbReference type="NCBI Taxonomy" id="1798183"/>
    <lineage>
        <taxon>Bacteria</taxon>
        <taxon>Pseudomonadati</taxon>
        <taxon>Pseudomonadota</taxon>
        <taxon>Gammaproteobacteria</taxon>
        <taxon>Orbales</taxon>
        <taxon>Orbaceae</taxon>
        <taxon>Gilliamella</taxon>
    </lineage>
</organism>
<gene>
    <name evidence="11" type="ORF">GA0061080_102715</name>
</gene>
<keyword evidence="12" id="KW-1185">Reference proteome</keyword>
<proteinExistence type="predicted"/>
<dbReference type="GO" id="GO:2001059">
    <property type="term" value="P:D-tagatose 6-phosphate catabolic process"/>
    <property type="evidence" value="ECO:0007669"/>
    <property type="project" value="UniProtKB-UniPathway"/>
</dbReference>
<dbReference type="FunFam" id="3.20.20.70:FF:000043">
    <property type="entry name" value="D-tagatose-1,6-bisphosphate aldolase subunit GatY"/>
    <property type="match status" value="1"/>
</dbReference>
<dbReference type="InterPro" id="IPR013785">
    <property type="entry name" value="Aldolase_TIM"/>
</dbReference>
<protein>
    <recommendedName>
        <fullName evidence="2">tagatose-bisphosphate aldolase</fullName>
        <ecNumber evidence="2">4.1.2.40</ecNumber>
    </recommendedName>
    <alternativeName>
        <fullName evidence="7">D-tagatose-bisphosphate aldolase class II</fullName>
    </alternativeName>
    <alternativeName>
        <fullName evidence="6">Tagatose-bisphosphate aldolase</fullName>
    </alternativeName>
</protein>